<dbReference type="PANTHER" id="PTHR30619:SF1">
    <property type="entry name" value="RECOMBINATION PROTEIN 2"/>
    <property type="match status" value="1"/>
</dbReference>
<evidence type="ECO:0000256" key="1">
    <source>
        <dbReference type="SAM" id="Phobius"/>
    </source>
</evidence>
<dbReference type="SMART" id="SM00849">
    <property type="entry name" value="Lactamase_B"/>
    <property type="match status" value="1"/>
</dbReference>
<feature type="domain" description="Metallo-beta-lactamase" evidence="2">
    <location>
        <begin position="43"/>
        <end position="238"/>
    </location>
</feature>
<keyword evidence="1" id="KW-0472">Membrane</keyword>
<sequence>MINRNQLILLLVFTLIFDLFVWRLIVFGKPNKNPEIYFLDIGQGDSELAILPGGVQILIDAGPNNKILSELSSVLRPTDRYIDLVILSHPQLDHFAGLIDVFKRYQVGAFIYNGRDGTAKAWPELLKIVEENKIPTVILAAGDKIHYRESKINFLSPDENFIKSKELNDTCLVALLENQNAKVLFTGDIGSNVEDYLAEKYDIDIDVLKTAHHGSKFSSSEKFLNEASPAVSVVEVGKNSYGHPTTQALNRLTAIGSQIFRTDYDGAIKLEIQNNAINIFKLK</sequence>
<protein>
    <recommendedName>
        <fullName evidence="2">Metallo-beta-lactamase domain-containing protein</fullName>
    </recommendedName>
</protein>
<name>A0A0G0S0D6_9BACT</name>
<evidence type="ECO:0000313" key="4">
    <source>
        <dbReference type="Proteomes" id="UP000034489"/>
    </source>
</evidence>
<organism evidence="3 4">
    <name type="scientific">Candidatus Curtissbacteria bacterium GW2011_GWA1_40_24</name>
    <dbReference type="NCBI Taxonomy" id="1618406"/>
    <lineage>
        <taxon>Bacteria</taxon>
        <taxon>Candidatus Curtissiibacteriota</taxon>
    </lineage>
</organism>
<dbReference type="PATRIC" id="fig|1618406.3.peg.34"/>
<dbReference type="PANTHER" id="PTHR30619">
    <property type="entry name" value="DNA INTERNALIZATION/COMPETENCE PROTEIN COMEC/REC2"/>
    <property type="match status" value="1"/>
</dbReference>
<proteinExistence type="predicted"/>
<keyword evidence="1" id="KW-1133">Transmembrane helix</keyword>
<gene>
    <name evidence="3" type="ORF">UT92_C0001G0034</name>
</gene>
<reference evidence="3 4" key="1">
    <citation type="journal article" date="2015" name="Nature">
        <title>rRNA introns, odd ribosomes, and small enigmatic genomes across a large radiation of phyla.</title>
        <authorList>
            <person name="Brown C.T."/>
            <person name="Hug L.A."/>
            <person name="Thomas B.C."/>
            <person name="Sharon I."/>
            <person name="Castelle C.J."/>
            <person name="Singh A."/>
            <person name="Wilkins M.J."/>
            <person name="Williams K.H."/>
            <person name="Banfield J.F."/>
        </authorList>
    </citation>
    <scope>NUCLEOTIDE SEQUENCE [LARGE SCALE GENOMIC DNA]</scope>
</reference>
<keyword evidence="1" id="KW-0812">Transmembrane</keyword>
<dbReference type="Proteomes" id="UP000034489">
    <property type="component" value="Unassembled WGS sequence"/>
</dbReference>
<evidence type="ECO:0000313" key="3">
    <source>
        <dbReference type="EMBL" id="KKR55691.1"/>
    </source>
</evidence>
<dbReference type="Pfam" id="PF00753">
    <property type="entry name" value="Lactamase_B"/>
    <property type="match status" value="1"/>
</dbReference>
<dbReference type="SUPFAM" id="SSF56281">
    <property type="entry name" value="Metallo-hydrolase/oxidoreductase"/>
    <property type="match status" value="1"/>
</dbReference>
<dbReference type="CDD" id="cd07731">
    <property type="entry name" value="ComA-like_MBL-fold"/>
    <property type="match status" value="1"/>
</dbReference>
<dbReference type="Gene3D" id="3.60.15.10">
    <property type="entry name" value="Ribonuclease Z/Hydroxyacylglutathione hydrolase-like"/>
    <property type="match status" value="1"/>
</dbReference>
<feature type="transmembrane region" description="Helical" evidence="1">
    <location>
        <begin position="7"/>
        <end position="25"/>
    </location>
</feature>
<evidence type="ECO:0000259" key="2">
    <source>
        <dbReference type="SMART" id="SM00849"/>
    </source>
</evidence>
<dbReference type="AlphaFoldDB" id="A0A0G0S0D6"/>
<comment type="caution">
    <text evidence="3">The sequence shown here is derived from an EMBL/GenBank/DDBJ whole genome shotgun (WGS) entry which is preliminary data.</text>
</comment>
<dbReference type="InterPro" id="IPR036866">
    <property type="entry name" value="RibonucZ/Hydroxyglut_hydro"/>
</dbReference>
<accession>A0A0G0S0D6</accession>
<dbReference type="InterPro" id="IPR052159">
    <property type="entry name" value="Competence_DNA_uptake"/>
</dbReference>
<dbReference type="InterPro" id="IPR035681">
    <property type="entry name" value="ComA-like_MBL"/>
</dbReference>
<dbReference type="EMBL" id="LBYQ01000001">
    <property type="protein sequence ID" value="KKR55691.1"/>
    <property type="molecule type" value="Genomic_DNA"/>
</dbReference>
<dbReference type="InterPro" id="IPR001279">
    <property type="entry name" value="Metallo-B-lactamas"/>
</dbReference>